<name>A0A7S1ZBV1_TRICV</name>
<accession>A0A7S1ZBV1</accession>
<dbReference type="AlphaFoldDB" id="A0A7S1ZBV1"/>
<proteinExistence type="predicted"/>
<sequence length="341" mass="39012">MSVIEVVYPGCNLCTLCGTGEMPDEKTLSSHLNGERHNHSLRLHWGKRAPQVSMMEKDISQLGLPRWQWHVRSLLHEYVMALGSTIHTQACHKLYMQACRQLQKYTKMEKTSLLELAIWKASICNGLIFSTMAEFRECKVLEEGFGEDAYMADCRIGCGGEVIIERVLAFLPKSRTPPSQYLNTPIIKEVSPGCFVCSLCGTGIMNSRSNLSSHTRSLQHQTNLHGLVSENGMGRRAWRVSMVEKHVSQLGLPRWQWHVRSLLHEYIVTSDSKFFTQACQDLQKYTKMEKTSLLELAIWKARICKGLIFQECLSFMRTKFWRKALTRMHTWLNAASAVGLR</sequence>
<gene>
    <name evidence="1" type="ORF">OSIN01602_LOCUS7622</name>
</gene>
<dbReference type="EMBL" id="HBGO01013551">
    <property type="protein sequence ID" value="CAD9334418.1"/>
    <property type="molecule type" value="Transcribed_RNA"/>
</dbReference>
<evidence type="ECO:0000313" key="1">
    <source>
        <dbReference type="EMBL" id="CAD9334418.1"/>
    </source>
</evidence>
<organism evidence="1">
    <name type="scientific">Trieres chinensis</name>
    <name type="common">Marine centric diatom</name>
    <name type="synonym">Odontella sinensis</name>
    <dbReference type="NCBI Taxonomy" id="1514140"/>
    <lineage>
        <taxon>Eukaryota</taxon>
        <taxon>Sar</taxon>
        <taxon>Stramenopiles</taxon>
        <taxon>Ochrophyta</taxon>
        <taxon>Bacillariophyta</taxon>
        <taxon>Mediophyceae</taxon>
        <taxon>Biddulphiophycidae</taxon>
        <taxon>Eupodiscales</taxon>
        <taxon>Parodontellaceae</taxon>
        <taxon>Trieres</taxon>
    </lineage>
</organism>
<protein>
    <submittedName>
        <fullName evidence="1">Uncharacterized protein</fullName>
    </submittedName>
</protein>
<reference evidence="1" key="1">
    <citation type="submission" date="2021-01" db="EMBL/GenBank/DDBJ databases">
        <authorList>
            <person name="Corre E."/>
            <person name="Pelletier E."/>
            <person name="Niang G."/>
            <person name="Scheremetjew M."/>
            <person name="Finn R."/>
            <person name="Kale V."/>
            <person name="Holt S."/>
            <person name="Cochrane G."/>
            <person name="Meng A."/>
            <person name="Brown T."/>
            <person name="Cohen L."/>
        </authorList>
    </citation>
    <scope>NUCLEOTIDE SEQUENCE</scope>
    <source>
        <strain evidence="1">Grunow 1884</strain>
    </source>
</reference>